<dbReference type="Proteomes" id="UP000546642">
    <property type="component" value="Unassembled WGS sequence"/>
</dbReference>
<organism evidence="3 4">
    <name type="scientific">Nocardiopsis mwathae</name>
    <dbReference type="NCBI Taxonomy" id="1472723"/>
    <lineage>
        <taxon>Bacteria</taxon>
        <taxon>Bacillati</taxon>
        <taxon>Actinomycetota</taxon>
        <taxon>Actinomycetes</taxon>
        <taxon>Streptosporangiales</taxon>
        <taxon>Nocardiopsidaceae</taxon>
        <taxon>Nocardiopsis</taxon>
    </lineage>
</organism>
<feature type="region of interest" description="Disordered" evidence="1">
    <location>
        <begin position="155"/>
        <end position="618"/>
    </location>
</feature>
<keyword evidence="2" id="KW-0472">Membrane</keyword>
<name>A0A7X0D8C4_9ACTN</name>
<proteinExistence type="predicted"/>
<comment type="caution">
    <text evidence="3">The sequence shown here is derived from an EMBL/GenBank/DDBJ whole genome shotgun (WGS) entry which is preliminary data.</text>
</comment>
<evidence type="ECO:0000256" key="2">
    <source>
        <dbReference type="SAM" id="Phobius"/>
    </source>
</evidence>
<feature type="transmembrane region" description="Helical" evidence="2">
    <location>
        <begin position="125"/>
        <end position="149"/>
    </location>
</feature>
<protein>
    <recommendedName>
        <fullName evidence="5">DUF2637 domain-containing protein</fullName>
    </recommendedName>
</protein>
<keyword evidence="2" id="KW-1133">Transmembrane helix</keyword>
<gene>
    <name evidence="3" type="ORF">HNR23_003929</name>
</gene>
<sequence>MAVKPSSESTGPRLAPEPAGTGSPLPAIALTGVGVLLIAASAVLLSYNGIYQIALLGGIEPRYAHLYPAGFTLLLLMSFGASYLLRAAPRPRRLWADALILALILLAAGASALHATGTAMPKGLVVVAVAATPWLALLVAFRVFMWVYMHLRGEGDDEPRPAAAPRPRRPVPPPEATVPAAPVARDEPAAADVETTAPISPPAAPQRIHGAAEHEEGDEDRPRKARRAQTRRREPSLLWPRSHGEPQAGRREEKAAEEEAAQPPAEKTGVRPAGGTDATATPVAGVHLLRPVETADGPEKAGPAADPATEHEAAAEPMSADEAGPTDEARGPAAAELAEPPEPNETAEAAARKGAVGRESAAEPSVAEAAPTADPVPPSAPQAPEAVAEPADRADEKAPADGRGAHDAGGAQGERDEWADKADAIEAIRRAEEAREAAIRAEEARAEQQAAQAGRATADAVDAADGPGAPVLPRRTPGSGNPIKLAAEPTPVPRPAEGRTAPGAADPAVVPQAAEGDDGFPHDIVPADPTSDEAESVAVRTARADHGRRGDQSGRGDAEASYLPDDASDPDDTGEEERAPIGKRPMVLKPRRQPMSAFPFPADPPSRSVRSEPTPPQD</sequence>
<accession>A0A7X0D8C4</accession>
<feature type="compositionally biased region" description="Low complexity" evidence="1">
    <location>
        <begin position="447"/>
        <end position="465"/>
    </location>
</feature>
<feature type="compositionally biased region" description="Basic and acidic residues" evidence="1">
    <location>
        <begin position="413"/>
        <end position="446"/>
    </location>
</feature>
<dbReference type="EMBL" id="JACHDS010000001">
    <property type="protein sequence ID" value="MBB6173869.1"/>
    <property type="molecule type" value="Genomic_DNA"/>
</dbReference>
<feature type="transmembrane region" description="Helical" evidence="2">
    <location>
        <begin position="94"/>
        <end position="113"/>
    </location>
</feature>
<evidence type="ECO:0008006" key="5">
    <source>
        <dbReference type="Google" id="ProtNLM"/>
    </source>
</evidence>
<reference evidence="3 4" key="1">
    <citation type="submission" date="2020-08" db="EMBL/GenBank/DDBJ databases">
        <title>Sequencing the genomes of 1000 actinobacteria strains.</title>
        <authorList>
            <person name="Klenk H.-P."/>
        </authorList>
    </citation>
    <scope>NUCLEOTIDE SEQUENCE [LARGE SCALE GENOMIC DNA]</scope>
    <source>
        <strain evidence="3 4">DSM 46659</strain>
    </source>
</reference>
<feature type="transmembrane region" description="Helical" evidence="2">
    <location>
        <begin position="66"/>
        <end position="88"/>
    </location>
</feature>
<feature type="compositionally biased region" description="Acidic residues" evidence="1">
    <location>
        <begin position="566"/>
        <end position="575"/>
    </location>
</feature>
<feature type="region of interest" description="Disordered" evidence="1">
    <location>
        <begin position="1"/>
        <end position="20"/>
    </location>
</feature>
<keyword evidence="2" id="KW-0812">Transmembrane</keyword>
<dbReference type="AlphaFoldDB" id="A0A7X0D8C4"/>
<feature type="compositionally biased region" description="Low complexity" evidence="1">
    <location>
        <begin position="362"/>
        <end position="373"/>
    </location>
</feature>
<feature type="compositionally biased region" description="Basic and acidic residues" evidence="1">
    <location>
        <begin position="390"/>
        <end position="406"/>
    </location>
</feature>
<feature type="transmembrane region" description="Helical" evidence="2">
    <location>
        <begin position="25"/>
        <end position="45"/>
    </location>
</feature>
<feature type="compositionally biased region" description="Low complexity" evidence="1">
    <location>
        <begin position="331"/>
        <end position="349"/>
    </location>
</feature>
<feature type="compositionally biased region" description="Polar residues" evidence="1">
    <location>
        <begin position="1"/>
        <end position="10"/>
    </location>
</feature>
<evidence type="ECO:0000313" key="4">
    <source>
        <dbReference type="Proteomes" id="UP000546642"/>
    </source>
</evidence>
<feature type="compositionally biased region" description="Basic and acidic residues" evidence="1">
    <location>
        <begin position="242"/>
        <end position="254"/>
    </location>
</feature>
<evidence type="ECO:0000256" key="1">
    <source>
        <dbReference type="SAM" id="MobiDB-lite"/>
    </source>
</evidence>
<dbReference type="RefSeq" id="WP_184077543.1">
    <property type="nucleotide sequence ID" value="NZ_JACHDS010000001.1"/>
</dbReference>
<keyword evidence="4" id="KW-1185">Reference proteome</keyword>
<feature type="compositionally biased region" description="Basic and acidic residues" evidence="1">
    <location>
        <begin position="542"/>
        <end position="558"/>
    </location>
</feature>
<evidence type="ECO:0000313" key="3">
    <source>
        <dbReference type="EMBL" id="MBB6173869.1"/>
    </source>
</evidence>